<accession>A0A4R6IVL7</accession>
<dbReference type="AlphaFoldDB" id="A0A4R6IVL7"/>
<dbReference type="RefSeq" id="WP_133474578.1">
    <property type="nucleotide sequence ID" value="NZ_SNWP01000011.1"/>
</dbReference>
<evidence type="ECO:0000256" key="1">
    <source>
        <dbReference type="SAM" id="SignalP"/>
    </source>
</evidence>
<name>A0A4R6IVL7_9BACT</name>
<dbReference type="OrthoDB" id="666712at2"/>
<keyword evidence="3" id="KW-1185">Reference proteome</keyword>
<proteinExistence type="predicted"/>
<feature type="chain" id="PRO_5020473015" evidence="1">
    <location>
        <begin position="20"/>
        <end position="195"/>
    </location>
</feature>
<comment type="caution">
    <text evidence="2">The sequence shown here is derived from an EMBL/GenBank/DDBJ whole genome shotgun (WGS) entry which is preliminary data.</text>
</comment>
<dbReference type="PROSITE" id="PS51257">
    <property type="entry name" value="PROKAR_LIPOPROTEIN"/>
    <property type="match status" value="1"/>
</dbReference>
<sequence>MRIQLVIYLLIGAMTFSCGDTKTPDTAIQASPDSTHFFSTTSFYEEQLNQVKFFKKPIYYAIRMNDDTDSGTLSVESFIKYVDEFLQKDISSPDRKKHYRETVFQDAGTNSYTLSYTAVDKEMPVQGVDILLDEQSNQVKRIFIRSFTTKGDTSIQERHNWYAFKSFQINRTISIGKTIKEELTEVRWGNRSDGE</sequence>
<organism evidence="2 3">
    <name type="scientific">Sediminibacterium goheungense</name>
    <dbReference type="NCBI Taxonomy" id="1086393"/>
    <lineage>
        <taxon>Bacteria</taxon>
        <taxon>Pseudomonadati</taxon>
        <taxon>Bacteroidota</taxon>
        <taxon>Chitinophagia</taxon>
        <taxon>Chitinophagales</taxon>
        <taxon>Chitinophagaceae</taxon>
        <taxon>Sediminibacterium</taxon>
    </lineage>
</organism>
<keyword evidence="1" id="KW-0732">Signal</keyword>
<evidence type="ECO:0000313" key="2">
    <source>
        <dbReference type="EMBL" id="TDO26694.1"/>
    </source>
</evidence>
<dbReference type="Proteomes" id="UP000295741">
    <property type="component" value="Unassembled WGS sequence"/>
</dbReference>
<protein>
    <submittedName>
        <fullName evidence="2">Uncharacterized protein</fullName>
    </submittedName>
</protein>
<reference evidence="2 3" key="1">
    <citation type="submission" date="2019-03" db="EMBL/GenBank/DDBJ databases">
        <title>Genomic Encyclopedia of Archaeal and Bacterial Type Strains, Phase II (KMG-II): from individual species to whole genera.</title>
        <authorList>
            <person name="Goeker M."/>
        </authorList>
    </citation>
    <scope>NUCLEOTIDE SEQUENCE [LARGE SCALE GENOMIC DNA]</scope>
    <source>
        <strain evidence="2 3">DSM 28323</strain>
    </source>
</reference>
<feature type="signal peptide" evidence="1">
    <location>
        <begin position="1"/>
        <end position="19"/>
    </location>
</feature>
<dbReference type="EMBL" id="SNWP01000011">
    <property type="protein sequence ID" value="TDO26694.1"/>
    <property type="molecule type" value="Genomic_DNA"/>
</dbReference>
<evidence type="ECO:0000313" key="3">
    <source>
        <dbReference type="Proteomes" id="UP000295741"/>
    </source>
</evidence>
<gene>
    <name evidence="2" type="ORF">BC659_2003</name>
</gene>